<reference evidence="1" key="1">
    <citation type="journal article" date="2003" name="Genome Biol.">
        <title>An integrated gene annotation and transcriptional profiling approach towards the full gene content of the Drosophila genome.</title>
        <authorList>
            <person name="Hild M."/>
            <person name="Beckmann B."/>
            <person name="Haas S.A."/>
            <person name="Koch B."/>
            <person name="Solovyev V."/>
            <person name="Busold C."/>
            <person name="Fellenberg K."/>
            <person name="Boutros M."/>
            <person name="Vingron M."/>
            <person name="Sauer F."/>
            <person name="Hoheisel J.D."/>
            <person name="Paro R."/>
        </authorList>
    </citation>
    <scope>NUCLEOTIDE SEQUENCE</scope>
</reference>
<name>Q6IH56_DROME</name>
<protein>
    <submittedName>
        <fullName evidence="1">HDC03230</fullName>
    </submittedName>
</protein>
<evidence type="ECO:0000313" key="1">
    <source>
        <dbReference type="EMBL" id="DAA03759.1"/>
    </source>
</evidence>
<sequence length="62" mass="6901">MRVGSADADADADRWDRGGGELLAWFENNILLKASRLLTTLIPCNKKVDNEIHLFNGFGPTR</sequence>
<organism evidence="1">
    <name type="scientific">Drosophila melanogaster</name>
    <name type="common">Fruit fly</name>
    <dbReference type="NCBI Taxonomy" id="7227"/>
    <lineage>
        <taxon>Eukaryota</taxon>
        <taxon>Metazoa</taxon>
        <taxon>Ecdysozoa</taxon>
        <taxon>Arthropoda</taxon>
        <taxon>Hexapoda</taxon>
        <taxon>Insecta</taxon>
        <taxon>Pterygota</taxon>
        <taxon>Neoptera</taxon>
        <taxon>Endopterygota</taxon>
        <taxon>Diptera</taxon>
        <taxon>Brachycera</taxon>
        <taxon>Muscomorpha</taxon>
        <taxon>Ephydroidea</taxon>
        <taxon>Drosophilidae</taxon>
        <taxon>Drosophila</taxon>
        <taxon>Sophophora</taxon>
    </lineage>
</organism>
<dbReference type="AlphaFoldDB" id="Q6IH56"/>
<accession>Q6IH56</accession>
<proteinExistence type="predicted"/>
<dbReference type="EMBL" id="BK003560">
    <property type="protein sequence ID" value="DAA03759.1"/>
    <property type="molecule type" value="Genomic_DNA"/>
</dbReference>
<gene>
    <name evidence="1" type="ORF">HDC03230</name>
</gene>